<evidence type="ECO:0000259" key="2">
    <source>
        <dbReference type="PROSITE" id="PS50076"/>
    </source>
</evidence>
<dbReference type="PROSITE" id="PS00636">
    <property type="entry name" value="DNAJ_1"/>
    <property type="match status" value="1"/>
</dbReference>
<feature type="region of interest" description="Disordered" evidence="1">
    <location>
        <begin position="380"/>
        <end position="402"/>
    </location>
</feature>
<dbReference type="InterPro" id="IPR056988">
    <property type="entry name" value="Zn_ribbon_pln"/>
</dbReference>
<evidence type="ECO:0000313" key="3">
    <source>
        <dbReference type="EMBL" id="PWA58813.1"/>
    </source>
</evidence>
<dbReference type="InterPro" id="IPR018253">
    <property type="entry name" value="DnaJ_domain_CS"/>
</dbReference>
<dbReference type="PANTHER" id="PTHR44137">
    <property type="entry name" value="BNAC03G44070D PROTEIN"/>
    <property type="match status" value="1"/>
</dbReference>
<dbReference type="InterPro" id="IPR024593">
    <property type="entry name" value="DUF3444"/>
</dbReference>
<dbReference type="STRING" id="35608.A0A2U1MC22"/>
<dbReference type="PANTHER" id="PTHR44137:SF34">
    <property type="entry name" value="DNAJ DOMAIN, CHAPERONE J-DOMAIN SUPERFAMILY"/>
    <property type="match status" value="1"/>
</dbReference>
<keyword evidence="4" id="KW-1185">Reference proteome</keyword>
<evidence type="ECO:0000256" key="1">
    <source>
        <dbReference type="SAM" id="MobiDB-lite"/>
    </source>
</evidence>
<dbReference type="Gene3D" id="1.10.287.110">
    <property type="entry name" value="DnaJ domain"/>
    <property type="match status" value="1"/>
</dbReference>
<dbReference type="Pfam" id="PF00226">
    <property type="entry name" value="DnaJ"/>
    <property type="match status" value="1"/>
</dbReference>
<feature type="compositionally biased region" description="Low complexity" evidence="1">
    <location>
        <begin position="247"/>
        <end position="256"/>
    </location>
</feature>
<name>A0A2U1MC22_ARTAN</name>
<proteinExistence type="predicted"/>
<dbReference type="Pfam" id="PF23551">
    <property type="entry name" value="Zn_ribbon_20"/>
    <property type="match status" value="1"/>
</dbReference>
<accession>A0A2U1MC22</accession>
<organism evidence="3 4">
    <name type="scientific">Artemisia annua</name>
    <name type="common">Sweet wormwood</name>
    <dbReference type="NCBI Taxonomy" id="35608"/>
    <lineage>
        <taxon>Eukaryota</taxon>
        <taxon>Viridiplantae</taxon>
        <taxon>Streptophyta</taxon>
        <taxon>Embryophyta</taxon>
        <taxon>Tracheophyta</taxon>
        <taxon>Spermatophyta</taxon>
        <taxon>Magnoliopsida</taxon>
        <taxon>eudicotyledons</taxon>
        <taxon>Gunneridae</taxon>
        <taxon>Pentapetalae</taxon>
        <taxon>asterids</taxon>
        <taxon>campanulids</taxon>
        <taxon>Asterales</taxon>
        <taxon>Asteraceae</taxon>
        <taxon>Asteroideae</taxon>
        <taxon>Anthemideae</taxon>
        <taxon>Artemisiinae</taxon>
        <taxon>Artemisia</taxon>
    </lineage>
</organism>
<comment type="caution">
    <text evidence="3">The sequence shown here is derived from an EMBL/GenBank/DDBJ whole genome shotgun (WGS) entry which is preliminary data.</text>
</comment>
<dbReference type="SUPFAM" id="SSF46565">
    <property type="entry name" value="Chaperone J-domain"/>
    <property type="match status" value="1"/>
</dbReference>
<protein>
    <submittedName>
        <fullName evidence="3">DnaJ domain-containing protein</fullName>
    </submittedName>
</protein>
<dbReference type="OrthoDB" id="436519at2759"/>
<dbReference type="PRINTS" id="PR00625">
    <property type="entry name" value="JDOMAIN"/>
</dbReference>
<dbReference type="CDD" id="cd06257">
    <property type="entry name" value="DnaJ"/>
    <property type="match status" value="1"/>
</dbReference>
<dbReference type="Proteomes" id="UP000245207">
    <property type="component" value="Unassembled WGS sequence"/>
</dbReference>
<dbReference type="PROSITE" id="PS50076">
    <property type="entry name" value="DNAJ_2"/>
    <property type="match status" value="1"/>
</dbReference>
<feature type="region of interest" description="Disordered" evidence="1">
    <location>
        <begin position="280"/>
        <end position="302"/>
    </location>
</feature>
<dbReference type="InterPro" id="IPR001623">
    <property type="entry name" value="DnaJ_domain"/>
</dbReference>
<feature type="region of interest" description="Disordered" evidence="1">
    <location>
        <begin position="176"/>
        <end position="260"/>
    </location>
</feature>
<sequence length="728" mass="80210">MECNKDEATRAKEIAECKFSSKDVKGAKKFALKAQNLFPGLEGISQLLAVLDVHVAAENKVSGESDYYGILGVNPLADDDTVKKHYRKLALSLHPDKNKSIGAEGAFQLVSQAWNLLSDKDKRSAYDHKRHAQFLKQRVPQNVFSRVHIPSTQNVFSRVHIPPTQNGFHNVTKSTAARTAGADAQTKVATSQKKDKTTTQTKKKTKSQKDETNGTTKTVPTSAPSSSNEQIAPETSKVKGSRKKNKVNGTTKTGPTFAPASSNEQIATETMPGPCLTEVKTSQEKDKVNGTTKTGPTNIPLPVTKQKKTKTFWTVCMRCKLQYEFLRKYLNRNMLCPTCYGPFHATEIPPPNINVSSEVDGISQGTGNNISAPETCKITGVEAGNGTSSQRGPLKRDREEAGLDTNIDEALRNKIAKKEAKSASKKVKSVKTKQDINGADAIKETGPIKNQLIKKATTEIKKKLDEWSSEAEKVADMANGYSKSNEADVPDPDFHDFDIQRSEKCFKEGQLWAAYDDRDGMPRNYAIVHKVISLNPFKMKVCWLSSKPNKKPLPFPGFLEAFGEFQPGKHEIVTSPNYFSHKASFTKQRNGNICVFPKKGSVCALYKYDKTPDTIKRTYELVEVDESSEETGVTVTPLVKVAGFKTVFHRHLDSKETKVIPEKDFLKISHQIPSYLITGQESANAPKGCLDLDPAAIPPEFLHVLADVKEADKMDIDNGPSADGVCSI</sequence>
<feature type="compositionally biased region" description="Polar residues" evidence="1">
    <location>
        <begin position="213"/>
        <end position="230"/>
    </location>
</feature>
<feature type="domain" description="J" evidence="2">
    <location>
        <begin position="66"/>
        <end position="130"/>
    </location>
</feature>
<dbReference type="AlphaFoldDB" id="A0A2U1MC22"/>
<dbReference type="EMBL" id="PKPP01005790">
    <property type="protein sequence ID" value="PWA58813.1"/>
    <property type="molecule type" value="Genomic_DNA"/>
</dbReference>
<reference evidence="3 4" key="1">
    <citation type="journal article" date="2018" name="Mol. Plant">
        <title>The genome of Artemisia annua provides insight into the evolution of Asteraceae family and artemisinin biosynthesis.</title>
        <authorList>
            <person name="Shen Q."/>
            <person name="Zhang L."/>
            <person name="Liao Z."/>
            <person name="Wang S."/>
            <person name="Yan T."/>
            <person name="Shi P."/>
            <person name="Liu M."/>
            <person name="Fu X."/>
            <person name="Pan Q."/>
            <person name="Wang Y."/>
            <person name="Lv Z."/>
            <person name="Lu X."/>
            <person name="Zhang F."/>
            <person name="Jiang W."/>
            <person name="Ma Y."/>
            <person name="Chen M."/>
            <person name="Hao X."/>
            <person name="Li L."/>
            <person name="Tang Y."/>
            <person name="Lv G."/>
            <person name="Zhou Y."/>
            <person name="Sun X."/>
            <person name="Brodelius P.E."/>
            <person name="Rose J.K.C."/>
            <person name="Tang K."/>
        </authorList>
    </citation>
    <scope>NUCLEOTIDE SEQUENCE [LARGE SCALE GENOMIC DNA]</scope>
    <source>
        <strain evidence="4">cv. Huhao1</strain>
        <tissue evidence="3">Leaf</tissue>
    </source>
</reference>
<evidence type="ECO:0000313" key="4">
    <source>
        <dbReference type="Proteomes" id="UP000245207"/>
    </source>
</evidence>
<gene>
    <name evidence="3" type="ORF">CTI12_AA396640</name>
</gene>
<dbReference type="Pfam" id="PF11926">
    <property type="entry name" value="DUF3444"/>
    <property type="match status" value="1"/>
</dbReference>
<dbReference type="SMART" id="SM00271">
    <property type="entry name" value="DnaJ"/>
    <property type="match status" value="1"/>
</dbReference>
<dbReference type="InterPro" id="IPR036869">
    <property type="entry name" value="J_dom_sf"/>
</dbReference>